<dbReference type="InterPro" id="IPR011608">
    <property type="entry name" value="PRD"/>
</dbReference>
<dbReference type="PROSITE" id="PS51372">
    <property type="entry name" value="PRD_2"/>
    <property type="match status" value="1"/>
</dbReference>
<protein>
    <submittedName>
        <fullName evidence="2">PRD domain-containing protein</fullName>
    </submittedName>
</protein>
<sequence length="74" mass="8670">MGMIQDTSSVYTVKNRILDSKIHTFIEYVEDRMGLQLIRDKELKESLYVHIERALTRIRSGMCISNPLIEDVKK</sequence>
<dbReference type="SUPFAM" id="SSF63520">
    <property type="entry name" value="PTS-regulatory domain, PRD"/>
    <property type="match status" value="1"/>
</dbReference>
<dbReference type="AlphaFoldDB" id="A0AAW4VR87"/>
<feature type="non-terminal residue" evidence="2">
    <location>
        <position position="74"/>
    </location>
</feature>
<organism evidence="2 3">
    <name type="scientific">Faecalibacillus faecis</name>
    <dbReference type="NCBI Taxonomy" id="1982628"/>
    <lineage>
        <taxon>Bacteria</taxon>
        <taxon>Bacillati</taxon>
        <taxon>Bacillota</taxon>
        <taxon>Erysipelotrichia</taxon>
        <taxon>Erysipelotrichales</taxon>
        <taxon>Coprobacillaceae</taxon>
        <taxon>Faecalibacillus</taxon>
    </lineage>
</organism>
<dbReference type="EMBL" id="JAJDKZ010000244">
    <property type="protein sequence ID" value="MCB8611643.1"/>
    <property type="molecule type" value="Genomic_DNA"/>
</dbReference>
<proteinExistence type="predicted"/>
<dbReference type="Gene3D" id="1.10.1790.10">
    <property type="entry name" value="PRD domain"/>
    <property type="match status" value="1"/>
</dbReference>
<evidence type="ECO:0000259" key="1">
    <source>
        <dbReference type="PROSITE" id="PS51372"/>
    </source>
</evidence>
<reference evidence="2" key="1">
    <citation type="submission" date="2021-10" db="EMBL/GenBank/DDBJ databases">
        <title>Collection of gut derived symbiotic bacterial strains cultured from healthy donors.</title>
        <authorList>
            <person name="Lin H."/>
            <person name="Littmann E."/>
            <person name="Kohout C."/>
            <person name="Pamer E.G."/>
        </authorList>
    </citation>
    <scope>NUCLEOTIDE SEQUENCE</scope>
    <source>
        <strain evidence="2">DFI.4.48</strain>
    </source>
</reference>
<dbReference type="RefSeq" id="WP_227280203.1">
    <property type="nucleotide sequence ID" value="NZ_JAJDKZ010000244.1"/>
</dbReference>
<dbReference type="GO" id="GO:0006355">
    <property type="term" value="P:regulation of DNA-templated transcription"/>
    <property type="evidence" value="ECO:0007669"/>
    <property type="project" value="InterPro"/>
</dbReference>
<comment type="caution">
    <text evidence="2">The sequence shown here is derived from an EMBL/GenBank/DDBJ whole genome shotgun (WGS) entry which is preliminary data.</text>
</comment>
<accession>A0AAW4VR87</accession>
<dbReference type="Proteomes" id="UP001198439">
    <property type="component" value="Unassembled WGS sequence"/>
</dbReference>
<evidence type="ECO:0000313" key="2">
    <source>
        <dbReference type="EMBL" id="MCB8611643.1"/>
    </source>
</evidence>
<dbReference type="Pfam" id="PF00874">
    <property type="entry name" value="PRD"/>
    <property type="match status" value="1"/>
</dbReference>
<dbReference type="InterPro" id="IPR036634">
    <property type="entry name" value="PRD_sf"/>
</dbReference>
<gene>
    <name evidence="2" type="ORF">LJD69_13700</name>
</gene>
<name>A0AAW4VR87_9FIRM</name>
<feature type="domain" description="PRD" evidence="1">
    <location>
        <begin position="13"/>
        <end position="74"/>
    </location>
</feature>
<evidence type="ECO:0000313" key="3">
    <source>
        <dbReference type="Proteomes" id="UP001198439"/>
    </source>
</evidence>